<dbReference type="InterPro" id="IPR037051">
    <property type="entry name" value="4-carb_acid_sugar_kinase_N_sf"/>
</dbReference>
<dbReference type="Gene3D" id="3.40.980.20">
    <property type="entry name" value="Four-carbon acid sugar kinase, nucleotide binding domain"/>
    <property type="match status" value="1"/>
</dbReference>
<reference evidence="9" key="1">
    <citation type="submission" date="2023-07" db="EMBL/GenBank/DDBJ databases">
        <title>Genomic Encyclopedia of Type Strains, Phase IV (KMG-IV): sequencing the most valuable type-strain genomes for metagenomic binning, comparative biology and taxonomic classification.</title>
        <authorList>
            <person name="Goeker M."/>
        </authorList>
    </citation>
    <scope>NUCLEOTIDE SEQUENCE [LARGE SCALE GENOMIC DNA]</scope>
    <source>
        <strain evidence="9">JSM 076093</strain>
    </source>
</reference>
<name>A0ABU0JY69_9BACL</name>
<comment type="caution">
    <text evidence="9">The sequence shown here is derived from an EMBL/GenBank/DDBJ whole genome shotgun (WGS) entry which is preliminary data.</text>
</comment>
<keyword evidence="5" id="KW-0067">ATP-binding</keyword>
<keyword evidence="6" id="KW-0119">Carbohydrate metabolism</keyword>
<dbReference type="RefSeq" id="WP_301551844.1">
    <property type="nucleotide sequence ID" value="NZ_JAQRMZ010000005.1"/>
</dbReference>
<proteinExistence type="inferred from homology"/>
<keyword evidence="2" id="KW-0808">Transferase</keyword>
<evidence type="ECO:0000256" key="5">
    <source>
        <dbReference type="ARBA" id="ARBA00022840"/>
    </source>
</evidence>
<dbReference type="Gene3D" id="3.40.50.10840">
    <property type="entry name" value="Putative sugar-binding, N-terminal domain"/>
    <property type="match status" value="1"/>
</dbReference>
<evidence type="ECO:0000313" key="10">
    <source>
        <dbReference type="Proteomes" id="UP001226720"/>
    </source>
</evidence>
<dbReference type="InterPro" id="IPR031475">
    <property type="entry name" value="NBD_C"/>
</dbReference>
<dbReference type="GeneID" id="301327390"/>
<dbReference type="InterPro" id="IPR010737">
    <property type="entry name" value="4-carb_acid_sugar_kinase_N"/>
</dbReference>
<evidence type="ECO:0000256" key="2">
    <source>
        <dbReference type="ARBA" id="ARBA00022679"/>
    </source>
</evidence>
<dbReference type="SUPFAM" id="SSF142764">
    <property type="entry name" value="YgbK-like"/>
    <property type="match status" value="1"/>
</dbReference>
<keyword evidence="10" id="KW-1185">Reference proteome</keyword>
<sequence>MSNQLVIEEIPKLKSIDYEAISDLWKKERSDFNHQIVVLDDDPTGVQTVHGVSVYTDWTEKTINLGFEEETSIFFILTNSRALSEQDTRNLHHTIAERVGRVARDLNKPYLIISRGDSTLRGHYPLETEVMKDRIEESDEPIDGEVIIPFFKEGGRLTIDNIHYVQNESVLIPAGETEFAKDRTFGFKSSDLTEWVEEKTAGEFTKEEVTSISLEDIRELRIDKIVDQLADVTDFGKVVVNAVEEEDIKVFTIALMKAMKNGKRFIFRTAATFTKIIGDISSKPLLTSEQLIAKDATSGGLIVVGSHVQKSTDQLNALKELSQVHAIEFDCHLVLEAETFTSEIRRVREEAEAKVAEGTTVVIYTRRERLDLGEGMKEEELKLSVEISNAVTSIVRDFSVAPKYVIAKGGITSSDVGTNGLQVKRATVLGQAAPGIPVWETDENSKFPYLPYIIFPGNVGAITTLRDIVQNIERV</sequence>
<dbReference type="EMBL" id="JAUSWM010000001">
    <property type="protein sequence ID" value="MDQ0481103.1"/>
    <property type="molecule type" value="Genomic_DNA"/>
</dbReference>
<feature type="domain" description="Four-carbon acid sugar kinase N-terminal" evidence="7">
    <location>
        <begin position="36"/>
        <end position="275"/>
    </location>
</feature>
<keyword evidence="4" id="KW-0418">Kinase</keyword>
<feature type="domain" description="Four-carbon acid sugar kinase nucleotide binding" evidence="8">
    <location>
        <begin position="301"/>
        <end position="465"/>
    </location>
</feature>
<organism evidence="9 10">
    <name type="scientific">Guptibacillus hwajinpoensis</name>
    <dbReference type="NCBI Taxonomy" id="208199"/>
    <lineage>
        <taxon>Bacteria</taxon>
        <taxon>Bacillati</taxon>
        <taxon>Bacillota</taxon>
        <taxon>Bacilli</taxon>
        <taxon>Bacillales</taxon>
        <taxon>Guptibacillaceae</taxon>
        <taxon>Guptibacillus</taxon>
    </lineage>
</organism>
<dbReference type="InterPro" id="IPR042213">
    <property type="entry name" value="NBD_C_sf"/>
</dbReference>
<evidence type="ECO:0000256" key="3">
    <source>
        <dbReference type="ARBA" id="ARBA00022741"/>
    </source>
</evidence>
<protein>
    <submittedName>
        <fullName evidence="9">Uncharacterized protein YgbK (DUF1537 family)</fullName>
    </submittedName>
</protein>
<evidence type="ECO:0000256" key="4">
    <source>
        <dbReference type="ARBA" id="ARBA00022777"/>
    </source>
</evidence>
<evidence type="ECO:0000259" key="7">
    <source>
        <dbReference type="Pfam" id="PF07005"/>
    </source>
</evidence>
<evidence type="ECO:0000259" key="8">
    <source>
        <dbReference type="Pfam" id="PF17042"/>
    </source>
</evidence>
<dbReference type="Pfam" id="PF07005">
    <property type="entry name" value="SBD_N"/>
    <property type="match status" value="1"/>
</dbReference>
<dbReference type="Pfam" id="PF17042">
    <property type="entry name" value="NBD_C"/>
    <property type="match status" value="1"/>
</dbReference>
<evidence type="ECO:0000256" key="1">
    <source>
        <dbReference type="ARBA" id="ARBA00005715"/>
    </source>
</evidence>
<dbReference type="Proteomes" id="UP001226720">
    <property type="component" value="Unassembled WGS sequence"/>
</dbReference>
<comment type="similarity">
    <text evidence="1">Belongs to the four-carbon acid sugar kinase family.</text>
</comment>
<evidence type="ECO:0000256" key="6">
    <source>
        <dbReference type="ARBA" id="ARBA00023277"/>
    </source>
</evidence>
<keyword evidence="3" id="KW-0547">Nucleotide-binding</keyword>
<gene>
    <name evidence="9" type="ORF">QO000_000056</name>
</gene>
<evidence type="ECO:0000313" key="9">
    <source>
        <dbReference type="EMBL" id="MDQ0481103.1"/>
    </source>
</evidence>
<accession>A0ABU0JY69</accession>